<protein>
    <submittedName>
        <fullName evidence="9">L-arabinose transport system permease protein AraQ</fullName>
    </submittedName>
</protein>
<dbReference type="STRING" id="520762.AN619_20610"/>
<feature type="transmembrane region" description="Helical" evidence="7">
    <location>
        <begin position="107"/>
        <end position="130"/>
    </location>
</feature>
<dbReference type="Proteomes" id="UP000070456">
    <property type="component" value="Unassembled WGS sequence"/>
</dbReference>
<dbReference type="SUPFAM" id="SSF161098">
    <property type="entry name" value="MetI-like"/>
    <property type="match status" value="1"/>
</dbReference>
<keyword evidence="4 7" id="KW-0812">Transmembrane</keyword>
<reference evidence="9 10" key="1">
    <citation type="submission" date="2015-12" db="EMBL/GenBank/DDBJ databases">
        <title>Draft genome sequence of the thermoanaerobe Thermotalea metallivorans, an isolate from the runoff channel of the Great Artesian Basin, Australia.</title>
        <authorList>
            <person name="Patel B.K."/>
        </authorList>
    </citation>
    <scope>NUCLEOTIDE SEQUENCE [LARGE SCALE GENOMIC DNA]</scope>
    <source>
        <strain evidence="9 10">B2-1</strain>
    </source>
</reference>
<feature type="transmembrane region" description="Helical" evidence="7">
    <location>
        <begin position="182"/>
        <end position="207"/>
    </location>
</feature>
<dbReference type="PANTHER" id="PTHR43744:SF12">
    <property type="entry name" value="ABC TRANSPORTER PERMEASE PROTEIN MG189-RELATED"/>
    <property type="match status" value="1"/>
</dbReference>
<keyword evidence="5 7" id="KW-1133">Transmembrane helix</keyword>
<dbReference type="CDD" id="cd06261">
    <property type="entry name" value="TM_PBP2"/>
    <property type="match status" value="1"/>
</dbReference>
<evidence type="ECO:0000313" key="9">
    <source>
        <dbReference type="EMBL" id="KXG74891.1"/>
    </source>
</evidence>
<dbReference type="RefSeq" id="WP_068556648.1">
    <property type="nucleotide sequence ID" value="NZ_LOEE01000045.1"/>
</dbReference>
<evidence type="ECO:0000256" key="7">
    <source>
        <dbReference type="RuleBase" id="RU363032"/>
    </source>
</evidence>
<evidence type="ECO:0000256" key="2">
    <source>
        <dbReference type="ARBA" id="ARBA00022448"/>
    </source>
</evidence>
<accession>A0A140L2W6</accession>
<comment type="similarity">
    <text evidence="7">Belongs to the binding-protein-dependent transport system permease family.</text>
</comment>
<feature type="transmembrane region" description="Helical" evidence="7">
    <location>
        <begin position="71"/>
        <end position="95"/>
    </location>
</feature>
<dbReference type="Pfam" id="PF00528">
    <property type="entry name" value="BPD_transp_1"/>
    <property type="match status" value="1"/>
</dbReference>
<dbReference type="OrthoDB" id="9787837at2"/>
<feature type="transmembrane region" description="Helical" evidence="7">
    <location>
        <begin position="12"/>
        <end position="32"/>
    </location>
</feature>
<evidence type="ECO:0000256" key="4">
    <source>
        <dbReference type="ARBA" id="ARBA00022692"/>
    </source>
</evidence>
<dbReference type="PANTHER" id="PTHR43744">
    <property type="entry name" value="ABC TRANSPORTER PERMEASE PROTEIN MG189-RELATED-RELATED"/>
    <property type="match status" value="1"/>
</dbReference>
<comment type="caution">
    <text evidence="9">The sequence shown here is derived from an EMBL/GenBank/DDBJ whole genome shotgun (WGS) entry which is preliminary data.</text>
</comment>
<feature type="transmembrane region" description="Helical" evidence="7">
    <location>
        <begin position="239"/>
        <end position="261"/>
    </location>
</feature>
<dbReference type="InterPro" id="IPR035906">
    <property type="entry name" value="MetI-like_sf"/>
</dbReference>
<evidence type="ECO:0000256" key="5">
    <source>
        <dbReference type="ARBA" id="ARBA00022989"/>
    </source>
</evidence>
<dbReference type="PROSITE" id="PS50928">
    <property type="entry name" value="ABC_TM1"/>
    <property type="match status" value="1"/>
</dbReference>
<gene>
    <name evidence="9" type="primary">araQ_2</name>
    <name evidence="9" type="ORF">AN619_20610</name>
</gene>
<sequence length="275" mass="31641">MKGKRNIKEILLYTMLIGYGFVTLMPFVWALSASFKPLSEILKGGMNIIPESPTLDNYKFLFHVSPYFPRWVWNSFFVSLTVTVLNVIFNTMAGYALARLRFRGKKIILNTILAVIMVPAQITMIPNYLIMKALGILDTYRALIFPSMVNATYIFMMRQFFINFAKDVEEAAAIDGLNRIQTFFRIVFPLAKPAIATQSVFIFLGMWNEFMKPLLYINSQELFTITQGLNSFKGQYATYWNYIMAASIVSILPIVLLYILLNKYFMHGIQLKGDK</sequence>
<proteinExistence type="inferred from homology"/>
<dbReference type="EMBL" id="LOEE01000045">
    <property type="protein sequence ID" value="KXG74891.1"/>
    <property type="molecule type" value="Genomic_DNA"/>
</dbReference>
<dbReference type="GO" id="GO:0055085">
    <property type="term" value="P:transmembrane transport"/>
    <property type="evidence" value="ECO:0007669"/>
    <property type="project" value="InterPro"/>
</dbReference>
<dbReference type="GO" id="GO:0005886">
    <property type="term" value="C:plasma membrane"/>
    <property type="evidence" value="ECO:0007669"/>
    <property type="project" value="UniProtKB-SubCell"/>
</dbReference>
<evidence type="ECO:0000256" key="1">
    <source>
        <dbReference type="ARBA" id="ARBA00004651"/>
    </source>
</evidence>
<dbReference type="InterPro" id="IPR000515">
    <property type="entry name" value="MetI-like"/>
</dbReference>
<evidence type="ECO:0000259" key="8">
    <source>
        <dbReference type="PROSITE" id="PS50928"/>
    </source>
</evidence>
<keyword evidence="2 7" id="KW-0813">Transport</keyword>
<comment type="subcellular location">
    <subcellularLocation>
        <location evidence="1 7">Cell membrane</location>
        <topology evidence="1 7">Multi-pass membrane protein</topology>
    </subcellularLocation>
</comment>
<evidence type="ECO:0000313" key="10">
    <source>
        <dbReference type="Proteomes" id="UP000070456"/>
    </source>
</evidence>
<name>A0A140L2W6_9FIRM</name>
<evidence type="ECO:0000256" key="6">
    <source>
        <dbReference type="ARBA" id="ARBA00023136"/>
    </source>
</evidence>
<organism evidence="9 10">
    <name type="scientific">Thermotalea metallivorans</name>
    <dbReference type="NCBI Taxonomy" id="520762"/>
    <lineage>
        <taxon>Bacteria</taxon>
        <taxon>Bacillati</taxon>
        <taxon>Bacillota</taxon>
        <taxon>Clostridia</taxon>
        <taxon>Peptostreptococcales</taxon>
        <taxon>Thermotaleaceae</taxon>
        <taxon>Thermotalea</taxon>
    </lineage>
</organism>
<dbReference type="Gene3D" id="1.10.3720.10">
    <property type="entry name" value="MetI-like"/>
    <property type="match status" value="1"/>
</dbReference>
<evidence type="ECO:0000256" key="3">
    <source>
        <dbReference type="ARBA" id="ARBA00022475"/>
    </source>
</evidence>
<keyword evidence="10" id="KW-1185">Reference proteome</keyword>
<feature type="transmembrane region" description="Helical" evidence="7">
    <location>
        <begin position="142"/>
        <end position="161"/>
    </location>
</feature>
<dbReference type="AlphaFoldDB" id="A0A140L2W6"/>
<keyword evidence="6 7" id="KW-0472">Membrane</keyword>
<keyword evidence="3" id="KW-1003">Cell membrane</keyword>
<feature type="domain" description="ABC transmembrane type-1" evidence="8">
    <location>
        <begin position="72"/>
        <end position="261"/>
    </location>
</feature>